<organism evidence="1 2">
    <name type="scientific">Leminorella grimontii</name>
    <dbReference type="NCBI Taxonomy" id="82981"/>
    <lineage>
        <taxon>Bacteria</taxon>
        <taxon>Pseudomonadati</taxon>
        <taxon>Pseudomonadota</taxon>
        <taxon>Gammaproteobacteria</taxon>
        <taxon>Enterobacterales</taxon>
        <taxon>Budviciaceae</taxon>
        <taxon>Leminorella</taxon>
    </lineage>
</organism>
<gene>
    <name evidence="1" type="ORF">SOASR030_12100</name>
</gene>
<sequence length="154" mass="17392">MMKKISFIFGAFLMLLLTGCDMNKPEITAEQFQTAMEAEGFTMDNSKDSNGKDDVIKRYLIAEKDGVAVNFLTFSNEAQATRAYSLMQKKYEEEKSASNLTSSNKVSMGNYNKYSLRYNDNYALMSQIGSTLIYVGTQADKREWIASVVEKLGY</sequence>
<keyword evidence="2" id="KW-1185">Reference proteome</keyword>
<protein>
    <recommendedName>
        <fullName evidence="3">DUF4358 domain-containing protein</fullName>
    </recommendedName>
</protein>
<dbReference type="PROSITE" id="PS51257">
    <property type="entry name" value="PROKAR_LIPOPROTEIN"/>
    <property type="match status" value="1"/>
</dbReference>
<comment type="caution">
    <text evidence="1">The sequence shown here is derived from an EMBL/GenBank/DDBJ whole genome shotgun (WGS) entry which is preliminary data.</text>
</comment>
<evidence type="ECO:0000313" key="2">
    <source>
        <dbReference type="Proteomes" id="UP001058124"/>
    </source>
</evidence>
<dbReference type="AlphaFoldDB" id="A0AAV5N0Q5"/>
<evidence type="ECO:0000313" key="1">
    <source>
        <dbReference type="EMBL" id="GKX55098.1"/>
    </source>
</evidence>
<accession>A0AAV5N0Q5</accession>
<name>A0AAV5N0Q5_9GAMM</name>
<dbReference type="Proteomes" id="UP001058124">
    <property type="component" value="Unassembled WGS sequence"/>
</dbReference>
<evidence type="ECO:0008006" key="3">
    <source>
        <dbReference type="Google" id="ProtNLM"/>
    </source>
</evidence>
<proteinExistence type="predicted"/>
<dbReference type="EMBL" id="BRLH01000002">
    <property type="protein sequence ID" value="GKX55098.1"/>
    <property type="molecule type" value="Genomic_DNA"/>
</dbReference>
<reference evidence="1" key="1">
    <citation type="submission" date="2022-06" db="EMBL/GenBank/DDBJ databases">
        <title>Draft genome sequences of Leminorella grimontii str. JCM5902.</title>
        <authorList>
            <person name="Wakabayashi Y."/>
            <person name="Kojima K."/>
        </authorList>
    </citation>
    <scope>NUCLEOTIDE SEQUENCE</scope>
    <source>
        <strain evidence="1">JCM 5902</strain>
    </source>
</reference>